<gene>
    <name evidence="1" type="ORF">AQI88_38890</name>
</gene>
<name>A0A101NBW6_9ACTN</name>
<evidence type="ECO:0000313" key="1">
    <source>
        <dbReference type="EMBL" id="KUM90271.1"/>
    </source>
</evidence>
<comment type="caution">
    <text evidence="1">The sequence shown here is derived from an EMBL/GenBank/DDBJ whole genome shotgun (WGS) entry which is preliminary data.</text>
</comment>
<organism evidence="1 2">
    <name type="scientific">Streptomyces cellostaticus</name>
    <dbReference type="NCBI Taxonomy" id="67285"/>
    <lineage>
        <taxon>Bacteria</taxon>
        <taxon>Bacillati</taxon>
        <taxon>Actinomycetota</taxon>
        <taxon>Actinomycetes</taxon>
        <taxon>Kitasatosporales</taxon>
        <taxon>Streptomycetaceae</taxon>
        <taxon>Streptomyces</taxon>
    </lineage>
</organism>
<dbReference type="AlphaFoldDB" id="A0A101NBW6"/>
<sequence length="61" mass="6098">MHGDAGQDVGLVLVAAQLAQRGVVPLPVGWPLGVPVLVDRLQRGLPLGVVVKGAGAAPQLA</sequence>
<keyword evidence="2" id="KW-1185">Reference proteome</keyword>
<reference evidence="1 2" key="1">
    <citation type="submission" date="2015-10" db="EMBL/GenBank/DDBJ databases">
        <title>Draft genome sequence of Streptomyces cellostaticus DSM 40189, type strain for the species Streptomyces cellostaticus.</title>
        <authorList>
            <person name="Ruckert C."/>
            <person name="Winkler A."/>
            <person name="Kalinowski J."/>
            <person name="Kampfer P."/>
            <person name="Glaeser S."/>
        </authorList>
    </citation>
    <scope>NUCLEOTIDE SEQUENCE [LARGE SCALE GENOMIC DNA]</scope>
    <source>
        <strain evidence="1 2">DSM 40189</strain>
    </source>
</reference>
<dbReference type="EMBL" id="LMWL01000087">
    <property type="protein sequence ID" value="KUM90271.1"/>
    <property type="molecule type" value="Genomic_DNA"/>
</dbReference>
<protein>
    <submittedName>
        <fullName evidence="1">Uncharacterized protein</fullName>
    </submittedName>
</protein>
<proteinExistence type="predicted"/>
<evidence type="ECO:0000313" key="2">
    <source>
        <dbReference type="Proteomes" id="UP000054241"/>
    </source>
</evidence>
<accession>A0A101NBW6</accession>
<dbReference type="Proteomes" id="UP000054241">
    <property type="component" value="Unassembled WGS sequence"/>
</dbReference>